<feature type="non-terminal residue" evidence="1">
    <location>
        <position position="1"/>
    </location>
</feature>
<organism evidence="1 2">
    <name type="scientific">Daedalea quercina L-15889</name>
    <dbReference type="NCBI Taxonomy" id="1314783"/>
    <lineage>
        <taxon>Eukaryota</taxon>
        <taxon>Fungi</taxon>
        <taxon>Dikarya</taxon>
        <taxon>Basidiomycota</taxon>
        <taxon>Agaricomycotina</taxon>
        <taxon>Agaricomycetes</taxon>
        <taxon>Polyporales</taxon>
        <taxon>Fomitopsis</taxon>
    </lineage>
</organism>
<dbReference type="AlphaFoldDB" id="A0A165NEP6"/>
<protein>
    <submittedName>
        <fullName evidence="1">Uncharacterized protein</fullName>
    </submittedName>
</protein>
<accession>A0A165NEP6</accession>
<evidence type="ECO:0000313" key="1">
    <source>
        <dbReference type="EMBL" id="KZT66884.1"/>
    </source>
</evidence>
<sequence length="88" mass="10365">QGILSKKVGATADRFQAIFDKKYLFDRLDKDWQKALHRFADQLNWLDQNLDKVPTWLKEQREKVSWACESVGELVHISNSGYLDWIVL</sequence>
<dbReference type="Proteomes" id="UP000076727">
    <property type="component" value="Unassembled WGS sequence"/>
</dbReference>
<dbReference type="EMBL" id="KV429083">
    <property type="protein sequence ID" value="KZT66884.1"/>
    <property type="molecule type" value="Genomic_DNA"/>
</dbReference>
<dbReference type="OrthoDB" id="2813609at2759"/>
<gene>
    <name evidence="1" type="ORF">DAEQUDRAFT_767701</name>
</gene>
<reference evidence="1 2" key="1">
    <citation type="journal article" date="2016" name="Mol. Biol. Evol.">
        <title>Comparative Genomics of Early-Diverging Mushroom-Forming Fungi Provides Insights into the Origins of Lignocellulose Decay Capabilities.</title>
        <authorList>
            <person name="Nagy L.G."/>
            <person name="Riley R."/>
            <person name="Tritt A."/>
            <person name="Adam C."/>
            <person name="Daum C."/>
            <person name="Floudas D."/>
            <person name="Sun H."/>
            <person name="Yadav J.S."/>
            <person name="Pangilinan J."/>
            <person name="Larsson K.H."/>
            <person name="Matsuura K."/>
            <person name="Barry K."/>
            <person name="Labutti K."/>
            <person name="Kuo R."/>
            <person name="Ohm R.A."/>
            <person name="Bhattacharya S.S."/>
            <person name="Shirouzu T."/>
            <person name="Yoshinaga Y."/>
            <person name="Martin F.M."/>
            <person name="Grigoriev I.V."/>
            <person name="Hibbett D.S."/>
        </authorList>
    </citation>
    <scope>NUCLEOTIDE SEQUENCE [LARGE SCALE GENOMIC DNA]</scope>
    <source>
        <strain evidence="1 2">L-15889</strain>
    </source>
</reference>
<proteinExistence type="predicted"/>
<evidence type="ECO:0000313" key="2">
    <source>
        <dbReference type="Proteomes" id="UP000076727"/>
    </source>
</evidence>
<keyword evidence="2" id="KW-1185">Reference proteome</keyword>
<name>A0A165NEP6_9APHY</name>